<dbReference type="AlphaFoldDB" id="A0AAD9NX64"/>
<feature type="domain" description="USP" evidence="15">
    <location>
        <begin position="89"/>
        <end position="503"/>
    </location>
</feature>
<sequence>MVPKQRLDKLSWQWAEAVEPDEVQWKHVEMAYRVSLKPCKPGTCRRNCKGNPFCLLGLGERDWLCEIDDSNWHDIDDPEMERRKKGGFVGLKNLGATCYVNTFLQVWFHNREFRAAVYKWKDPILEPMSCNSCYDSDTNRQKCEPQQPCEPQQQCEPQQVHGPQQQCEPQQVHGPQQQCEPQKKCEPQQQCEPQKKCEPQQQCEPQQLSPAGDRAESDVPPSSVIGQLQLIFAMLQFSDRKFVDPTPFINALGLDAGQQQDAQEFSKLLMSLLEDTFSQQRDPSLCNVIQRQFLGHYDYVTRCTACNSESLRRSKFYELDLNIKGHSTLKDCIHEFLKEERLEGDNQYMCAVCNGKQNAVRQIELCSLPPVLNFQLLRFVFDRKTGCKRKLNTYIQFPEILDMSPYVSKPCEEVLYYLQAVLIHRGPSANSGHYISYICDFSSNLWYKFNDEDIEQMGGKNLQLGNEDELHLSDGSSKSAKKPRTSKGFHASRNAYMLVYRQRHSRDSERLMREPELSCLPESVQHSVQRDNAKFDQWISEMKTMRDISITQGKARHTEVYQLYHVMPVVKGEPWEWVNTKCCCGCSRVVSLTCSSRVVVTDMFQVNPGSGSTPSVVVAVVVLLSLHVPGEPWEWVNTKWLTKWFSCDYSADVPVVDNSALLCPHSRLHPDKVPNAKCISKKASDIIYTTYGGGPRLLSDDLCLNCVRERCKVVRTRALVAEDNKVISAMLKNKRNLPYNADSYWVGKSSLRSWKRLVLEQLRAEAEKEEDLELEDPSTVDGKKTEDGGTESELEDSIFFNEDLLCELHGQSARFCVNYAVSQLGSV</sequence>
<evidence type="ECO:0000256" key="13">
    <source>
        <dbReference type="ARBA" id="ARBA00035173"/>
    </source>
</evidence>
<dbReference type="GO" id="GO:0006508">
    <property type="term" value="P:proteolysis"/>
    <property type="evidence" value="ECO:0007669"/>
    <property type="project" value="UniProtKB-KW"/>
</dbReference>
<feature type="compositionally biased region" description="Acidic residues" evidence="14">
    <location>
        <begin position="768"/>
        <end position="778"/>
    </location>
</feature>
<evidence type="ECO:0000256" key="11">
    <source>
        <dbReference type="ARBA" id="ARBA00022807"/>
    </source>
</evidence>
<dbReference type="InterPro" id="IPR035927">
    <property type="entry name" value="DUSP-like_sf"/>
</dbReference>
<dbReference type="InterPro" id="IPR050164">
    <property type="entry name" value="Peptidase_C19"/>
</dbReference>
<dbReference type="Pfam" id="PF06337">
    <property type="entry name" value="DUSP"/>
    <property type="match status" value="1"/>
</dbReference>
<evidence type="ECO:0000256" key="7">
    <source>
        <dbReference type="ARBA" id="ARBA00022670"/>
    </source>
</evidence>
<dbReference type="InterPro" id="IPR001394">
    <property type="entry name" value="Peptidase_C19_UCH"/>
</dbReference>
<comment type="subcellular location">
    <subcellularLocation>
        <location evidence="3">Cytoplasm</location>
    </subcellularLocation>
    <subcellularLocation>
        <location evidence="2">Nucleus</location>
    </subcellularLocation>
</comment>
<name>A0AAD9NX64_RIDPI</name>
<dbReference type="GO" id="GO:0004843">
    <property type="term" value="F:cysteine-type deubiquitinase activity"/>
    <property type="evidence" value="ECO:0007669"/>
    <property type="project" value="UniProtKB-EC"/>
</dbReference>
<dbReference type="GO" id="GO:0016579">
    <property type="term" value="P:protein deubiquitination"/>
    <property type="evidence" value="ECO:0007669"/>
    <property type="project" value="InterPro"/>
</dbReference>
<proteinExistence type="inferred from homology"/>
<keyword evidence="6" id="KW-0963">Cytoplasm</keyword>
<evidence type="ECO:0000256" key="12">
    <source>
        <dbReference type="ARBA" id="ARBA00023242"/>
    </source>
</evidence>
<dbReference type="CDD" id="cd02668">
    <property type="entry name" value="Peptidase_C19L"/>
    <property type="match status" value="1"/>
</dbReference>
<evidence type="ECO:0000256" key="10">
    <source>
        <dbReference type="ARBA" id="ARBA00022801"/>
    </source>
</evidence>
<gene>
    <name evidence="16" type="ORF">NP493_283g05023</name>
</gene>
<dbReference type="GO" id="GO:0005829">
    <property type="term" value="C:cytosol"/>
    <property type="evidence" value="ECO:0007669"/>
    <property type="project" value="TreeGrafter"/>
</dbReference>
<evidence type="ECO:0000256" key="8">
    <source>
        <dbReference type="ARBA" id="ARBA00022737"/>
    </source>
</evidence>
<comment type="similarity">
    <text evidence="4">Belongs to the peptidase C19 family.</text>
</comment>
<keyword evidence="9" id="KW-0833">Ubl conjugation pathway</keyword>
<organism evidence="16 17">
    <name type="scientific">Ridgeia piscesae</name>
    <name type="common">Tubeworm</name>
    <dbReference type="NCBI Taxonomy" id="27915"/>
    <lineage>
        <taxon>Eukaryota</taxon>
        <taxon>Metazoa</taxon>
        <taxon>Spiralia</taxon>
        <taxon>Lophotrochozoa</taxon>
        <taxon>Annelida</taxon>
        <taxon>Polychaeta</taxon>
        <taxon>Sedentaria</taxon>
        <taxon>Canalipalpata</taxon>
        <taxon>Sabellida</taxon>
        <taxon>Siboglinidae</taxon>
        <taxon>Ridgeia</taxon>
    </lineage>
</organism>
<dbReference type="EMBL" id="JAODUO010000283">
    <property type="protein sequence ID" value="KAK2184093.1"/>
    <property type="molecule type" value="Genomic_DNA"/>
</dbReference>
<keyword evidence="12" id="KW-0539">Nucleus</keyword>
<dbReference type="Gene3D" id="3.90.70.10">
    <property type="entry name" value="Cysteine proteinases"/>
    <property type="match status" value="1"/>
</dbReference>
<dbReference type="PROSITE" id="PS00973">
    <property type="entry name" value="USP_2"/>
    <property type="match status" value="1"/>
</dbReference>
<dbReference type="Pfam" id="PF00443">
    <property type="entry name" value="UCH"/>
    <property type="match status" value="1"/>
</dbReference>
<evidence type="ECO:0000256" key="14">
    <source>
        <dbReference type="SAM" id="MobiDB-lite"/>
    </source>
</evidence>
<dbReference type="Proteomes" id="UP001209878">
    <property type="component" value="Unassembled WGS sequence"/>
</dbReference>
<evidence type="ECO:0000256" key="9">
    <source>
        <dbReference type="ARBA" id="ARBA00022786"/>
    </source>
</evidence>
<dbReference type="PANTHER" id="PTHR24006">
    <property type="entry name" value="UBIQUITIN CARBOXYL-TERMINAL HYDROLASE"/>
    <property type="match status" value="1"/>
</dbReference>
<keyword evidence="8" id="KW-0677">Repeat</keyword>
<dbReference type="SUPFAM" id="SSF54001">
    <property type="entry name" value="Cysteine proteinases"/>
    <property type="match status" value="1"/>
</dbReference>
<dbReference type="InterPro" id="IPR018200">
    <property type="entry name" value="USP_CS"/>
</dbReference>
<evidence type="ECO:0000313" key="16">
    <source>
        <dbReference type="EMBL" id="KAK2184093.1"/>
    </source>
</evidence>
<protein>
    <recommendedName>
        <fullName evidence="13">Ubiquitin carboxyl-terminal hydrolase 48</fullName>
        <ecNumber evidence="5">3.4.19.12</ecNumber>
    </recommendedName>
</protein>
<evidence type="ECO:0000256" key="1">
    <source>
        <dbReference type="ARBA" id="ARBA00000707"/>
    </source>
</evidence>
<accession>A0AAD9NX64</accession>
<evidence type="ECO:0000256" key="4">
    <source>
        <dbReference type="ARBA" id="ARBA00009085"/>
    </source>
</evidence>
<keyword evidence="11" id="KW-0788">Thiol protease</keyword>
<evidence type="ECO:0000256" key="6">
    <source>
        <dbReference type="ARBA" id="ARBA00022490"/>
    </source>
</evidence>
<dbReference type="SUPFAM" id="SSF143791">
    <property type="entry name" value="DUSP-like"/>
    <property type="match status" value="1"/>
</dbReference>
<evidence type="ECO:0000256" key="2">
    <source>
        <dbReference type="ARBA" id="ARBA00004123"/>
    </source>
</evidence>
<evidence type="ECO:0000259" key="15">
    <source>
        <dbReference type="PROSITE" id="PS50235"/>
    </source>
</evidence>
<evidence type="ECO:0000256" key="5">
    <source>
        <dbReference type="ARBA" id="ARBA00012759"/>
    </source>
</evidence>
<dbReference type="PANTHER" id="PTHR24006:SF722">
    <property type="entry name" value="UBIQUITIN CARBOXYL-TERMINAL HYDROLASE 48"/>
    <property type="match status" value="1"/>
</dbReference>
<dbReference type="InterPro" id="IPR028889">
    <property type="entry name" value="USP"/>
</dbReference>
<comment type="caution">
    <text evidence="16">The sequence shown here is derived from an EMBL/GenBank/DDBJ whole genome shotgun (WGS) entry which is preliminary data.</text>
</comment>
<dbReference type="InterPro" id="IPR033841">
    <property type="entry name" value="Pep_USP48"/>
</dbReference>
<dbReference type="GO" id="GO:0005634">
    <property type="term" value="C:nucleus"/>
    <property type="evidence" value="ECO:0007669"/>
    <property type="project" value="UniProtKB-SubCell"/>
</dbReference>
<feature type="region of interest" description="Disordered" evidence="14">
    <location>
        <begin position="768"/>
        <end position="792"/>
    </location>
</feature>
<dbReference type="EC" id="3.4.19.12" evidence="5"/>
<comment type="catalytic activity">
    <reaction evidence="1">
        <text>Thiol-dependent hydrolysis of ester, thioester, amide, peptide and isopeptide bonds formed by the C-terminal Gly of ubiquitin (a 76-residue protein attached to proteins as an intracellular targeting signal).</text>
        <dbReference type="EC" id="3.4.19.12"/>
    </reaction>
</comment>
<dbReference type="FunFam" id="3.90.70.10:FF:000029">
    <property type="entry name" value="ubiquitin carboxyl-terminal hydrolase 48 isoform X1"/>
    <property type="match status" value="1"/>
</dbReference>
<keyword evidence="7" id="KW-0645">Protease</keyword>
<keyword evidence="10" id="KW-0378">Hydrolase</keyword>
<evidence type="ECO:0000256" key="3">
    <source>
        <dbReference type="ARBA" id="ARBA00004496"/>
    </source>
</evidence>
<dbReference type="InterPro" id="IPR038765">
    <property type="entry name" value="Papain-like_cys_pep_sf"/>
</dbReference>
<reference evidence="16" key="1">
    <citation type="journal article" date="2023" name="Mol. Biol. Evol.">
        <title>Third-Generation Sequencing Reveals the Adaptive Role of the Epigenome in Three Deep-Sea Polychaetes.</title>
        <authorList>
            <person name="Perez M."/>
            <person name="Aroh O."/>
            <person name="Sun Y."/>
            <person name="Lan Y."/>
            <person name="Juniper S.K."/>
            <person name="Young C.R."/>
            <person name="Angers B."/>
            <person name="Qian P.Y."/>
        </authorList>
    </citation>
    <scope>NUCLEOTIDE SEQUENCE</scope>
    <source>
        <strain evidence="16">R07B-5</strain>
    </source>
</reference>
<dbReference type="PROSITE" id="PS50235">
    <property type="entry name" value="USP_3"/>
    <property type="match status" value="1"/>
</dbReference>
<keyword evidence="17" id="KW-1185">Reference proteome</keyword>
<evidence type="ECO:0000313" key="17">
    <source>
        <dbReference type="Proteomes" id="UP001209878"/>
    </source>
</evidence>
<dbReference type="InterPro" id="IPR006615">
    <property type="entry name" value="Pept_C19_DUSP"/>
</dbReference>
<feature type="region of interest" description="Disordered" evidence="14">
    <location>
        <begin position="467"/>
        <end position="487"/>
    </location>
</feature>